<feature type="region of interest" description="Disordered" evidence="1">
    <location>
        <begin position="17"/>
        <end position="73"/>
    </location>
</feature>
<organism evidence="2 3">
    <name type="scientific">Portunus trituberculatus</name>
    <name type="common">Swimming crab</name>
    <name type="synonym">Neptunus trituberculatus</name>
    <dbReference type="NCBI Taxonomy" id="210409"/>
    <lineage>
        <taxon>Eukaryota</taxon>
        <taxon>Metazoa</taxon>
        <taxon>Ecdysozoa</taxon>
        <taxon>Arthropoda</taxon>
        <taxon>Crustacea</taxon>
        <taxon>Multicrustacea</taxon>
        <taxon>Malacostraca</taxon>
        <taxon>Eumalacostraca</taxon>
        <taxon>Eucarida</taxon>
        <taxon>Decapoda</taxon>
        <taxon>Pleocyemata</taxon>
        <taxon>Brachyura</taxon>
        <taxon>Eubrachyura</taxon>
        <taxon>Portunoidea</taxon>
        <taxon>Portunidae</taxon>
        <taxon>Portuninae</taxon>
        <taxon>Portunus</taxon>
    </lineage>
</organism>
<evidence type="ECO:0000313" key="3">
    <source>
        <dbReference type="Proteomes" id="UP000324222"/>
    </source>
</evidence>
<sequence>MRIILRLQFKSIPRTPLQAGYPRASLDPPPSARQDRCITCSGPRQAVREASKEAGRQRLDRRSSSGVVKAAARDTTRGKRLHYGVVWKLAARKSAGKHYNRGDKKAETSSWRRAGEFGSGETDKVIRRGENRTSRRQTANSGRQVVDITPSPPLPPPHSDTTHQNYNILRCFRNFPLEISRHANRSTTLVGYPSRGSGVTVRPSPSRLDTPALSLIRENQP</sequence>
<feature type="region of interest" description="Disordered" evidence="1">
    <location>
        <begin position="194"/>
        <end position="221"/>
    </location>
</feature>
<dbReference type="AlphaFoldDB" id="A0A5B7H669"/>
<name>A0A5B7H669_PORTR</name>
<dbReference type="EMBL" id="VSRR010023576">
    <property type="protein sequence ID" value="MPC65603.1"/>
    <property type="molecule type" value="Genomic_DNA"/>
</dbReference>
<feature type="compositionally biased region" description="Basic and acidic residues" evidence="1">
    <location>
        <begin position="121"/>
        <end position="133"/>
    </location>
</feature>
<dbReference type="Proteomes" id="UP000324222">
    <property type="component" value="Unassembled WGS sequence"/>
</dbReference>
<proteinExistence type="predicted"/>
<feature type="region of interest" description="Disordered" evidence="1">
    <location>
        <begin position="94"/>
        <end position="161"/>
    </location>
</feature>
<evidence type="ECO:0000313" key="2">
    <source>
        <dbReference type="EMBL" id="MPC65603.1"/>
    </source>
</evidence>
<protein>
    <submittedName>
        <fullName evidence="2">Uncharacterized protein</fullName>
    </submittedName>
</protein>
<feature type="compositionally biased region" description="Basic and acidic residues" evidence="1">
    <location>
        <begin position="46"/>
        <end position="63"/>
    </location>
</feature>
<keyword evidence="3" id="KW-1185">Reference proteome</keyword>
<accession>A0A5B7H669</accession>
<comment type="caution">
    <text evidence="2">The sequence shown here is derived from an EMBL/GenBank/DDBJ whole genome shotgun (WGS) entry which is preliminary data.</text>
</comment>
<reference evidence="2 3" key="1">
    <citation type="submission" date="2019-05" db="EMBL/GenBank/DDBJ databases">
        <title>Another draft genome of Portunus trituberculatus and its Hox gene families provides insights of decapod evolution.</title>
        <authorList>
            <person name="Jeong J.-H."/>
            <person name="Song I."/>
            <person name="Kim S."/>
            <person name="Choi T."/>
            <person name="Kim D."/>
            <person name="Ryu S."/>
            <person name="Kim W."/>
        </authorList>
    </citation>
    <scope>NUCLEOTIDE SEQUENCE [LARGE SCALE GENOMIC DNA]</scope>
    <source>
        <tissue evidence="2">Muscle</tissue>
    </source>
</reference>
<gene>
    <name evidence="2" type="ORF">E2C01_059741</name>
</gene>
<evidence type="ECO:0000256" key="1">
    <source>
        <dbReference type="SAM" id="MobiDB-lite"/>
    </source>
</evidence>